<dbReference type="Gene3D" id="3.40.1400.10">
    <property type="entry name" value="Sugar-phosphate isomerase, RpiB/LacA/LacB"/>
    <property type="match status" value="1"/>
</dbReference>
<feature type="binding site" evidence="4">
    <location>
        <position position="130"/>
    </location>
    <ligand>
        <name>D-ribulose 5-phosphate</name>
        <dbReference type="ChEBI" id="CHEBI:58121"/>
    </ligand>
</feature>
<keyword evidence="2 5" id="KW-0413">Isomerase</keyword>
<dbReference type="GO" id="GO:0005975">
    <property type="term" value="P:carbohydrate metabolic process"/>
    <property type="evidence" value="ECO:0007669"/>
    <property type="project" value="InterPro"/>
</dbReference>
<feature type="binding site" evidence="4">
    <location>
        <begin position="8"/>
        <end position="9"/>
    </location>
    <ligand>
        <name>D-ribulose 5-phosphate</name>
        <dbReference type="ChEBI" id="CHEBI:58121"/>
    </ligand>
</feature>
<dbReference type="KEGG" id="psti:SOO65_04250"/>
<feature type="binding site" evidence="4">
    <location>
        <position position="107"/>
    </location>
    <ligand>
        <name>D-ribulose 5-phosphate</name>
        <dbReference type="ChEBI" id="CHEBI:58121"/>
    </ligand>
</feature>
<keyword evidence="6" id="KW-1185">Reference proteome</keyword>
<dbReference type="NCBIfam" id="TIGR01120">
    <property type="entry name" value="rpiB"/>
    <property type="match status" value="1"/>
</dbReference>
<sequence length="143" mass="16250">MKIFIASDHAAFNEKTIMVEYLKKNHEVVDLGTHSTESTNYFEWAKKLVQKVVEEKTQGILLCGSGQGVCMTANRFKGIRAALCRDEDDARMTRLHNDANVLCIAGRKTHPEFMKKIVDVFLSTEFEGGRHQTRVDQFNNLGE</sequence>
<dbReference type="PANTHER" id="PTHR30345:SF0">
    <property type="entry name" value="DNA DAMAGE-REPAIR_TOLERATION PROTEIN DRT102"/>
    <property type="match status" value="1"/>
</dbReference>
<dbReference type="RefSeq" id="WP_321397469.1">
    <property type="nucleotide sequence ID" value="NZ_CP139487.1"/>
</dbReference>
<gene>
    <name evidence="5" type="primary">rpiB</name>
    <name evidence="5" type="ORF">SOO65_04250</name>
</gene>
<dbReference type="PANTHER" id="PTHR30345">
    <property type="entry name" value="RIBOSE-5-PHOSPHATE ISOMERASE B"/>
    <property type="match status" value="1"/>
</dbReference>
<dbReference type="GO" id="GO:0004751">
    <property type="term" value="F:ribose-5-phosphate isomerase activity"/>
    <property type="evidence" value="ECO:0007669"/>
    <property type="project" value="UniProtKB-EC"/>
</dbReference>
<reference evidence="5 6" key="1">
    <citation type="submission" date="2023-11" db="EMBL/GenBank/DDBJ databases">
        <title>Peredibacter starrii A3.12.</title>
        <authorList>
            <person name="Mitchell R.J."/>
        </authorList>
    </citation>
    <scope>NUCLEOTIDE SEQUENCE [LARGE SCALE GENOMIC DNA]</scope>
    <source>
        <strain evidence="5 6">A3.12</strain>
    </source>
</reference>
<evidence type="ECO:0000256" key="3">
    <source>
        <dbReference type="PIRSR" id="PIRSR005384-1"/>
    </source>
</evidence>
<dbReference type="SUPFAM" id="SSF89623">
    <property type="entry name" value="Ribose/Galactose isomerase RpiB/AlsB"/>
    <property type="match status" value="1"/>
</dbReference>
<feature type="binding site" evidence="4">
    <location>
        <position position="134"/>
    </location>
    <ligand>
        <name>D-ribulose 5-phosphate</name>
        <dbReference type="ChEBI" id="CHEBI:58121"/>
    </ligand>
</feature>
<dbReference type="NCBIfam" id="NF004051">
    <property type="entry name" value="PRK05571.1"/>
    <property type="match status" value="1"/>
</dbReference>
<dbReference type="AlphaFoldDB" id="A0AAX4HRG5"/>
<dbReference type="Proteomes" id="UP001324634">
    <property type="component" value="Chromosome"/>
</dbReference>
<accession>A0AAX4HRG5</accession>
<dbReference type="EMBL" id="CP139487">
    <property type="protein sequence ID" value="WPU65950.1"/>
    <property type="molecule type" value="Genomic_DNA"/>
</dbReference>
<dbReference type="InterPro" id="IPR036569">
    <property type="entry name" value="RpiB_LacA_LacB_sf"/>
</dbReference>
<comment type="similarity">
    <text evidence="1">Belongs to the LacAB/RpiB family.</text>
</comment>
<feature type="active site" description="Proton donor" evidence="3">
    <location>
        <position position="96"/>
    </location>
</feature>
<organism evidence="5 6">
    <name type="scientific">Peredibacter starrii</name>
    <dbReference type="NCBI Taxonomy" id="28202"/>
    <lineage>
        <taxon>Bacteria</taxon>
        <taxon>Pseudomonadati</taxon>
        <taxon>Bdellovibrionota</taxon>
        <taxon>Bacteriovoracia</taxon>
        <taxon>Bacteriovoracales</taxon>
        <taxon>Bacteriovoracaceae</taxon>
        <taxon>Peredibacter</taxon>
    </lineage>
</organism>
<evidence type="ECO:0000256" key="1">
    <source>
        <dbReference type="ARBA" id="ARBA00008754"/>
    </source>
</evidence>
<dbReference type="InterPro" id="IPR003500">
    <property type="entry name" value="RpiB_LacA_LacB"/>
</dbReference>
<evidence type="ECO:0000256" key="2">
    <source>
        <dbReference type="ARBA" id="ARBA00023235"/>
    </source>
</evidence>
<evidence type="ECO:0000313" key="6">
    <source>
        <dbReference type="Proteomes" id="UP001324634"/>
    </source>
</evidence>
<dbReference type="Pfam" id="PF02502">
    <property type="entry name" value="LacAB_rpiB"/>
    <property type="match status" value="1"/>
</dbReference>
<feature type="binding site" evidence="4">
    <location>
        <position position="97"/>
    </location>
    <ligand>
        <name>D-ribulose 5-phosphate</name>
        <dbReference type="ChEBI" id="CHEBI:58121"/>
    </ligand>
</feature>
<dbReference type="PIRSF" id="PIRSF005384">
    <property type="entry name" value="RpiB_LacA_B"/>
    <property type="match status" value="1"/>
</dbReference>
<name>A0AAX4HRG5_9BACT</name>
<feature type="active site" description="Proton acceptor" evidence="3">
    <location>
        <position position="63"/>
    </location>
</feature>
<evidence type="ECO:0000256" key="4">
    <source>
        <dbReference type="PIRSR" id="PIRSR005384-2"/>
    </source>
</evidence>
<evidence type="ECO:0000313" key="5">
    <source>
        <dbReference type="EMBL" id="WPU65950.1"/>
    </source>
</evidence>
<dbReference type="NCBIfam" id="TIGR00689">
    <property type="entry name" value="rpiB_lacA_lacB"/>
    <property type="match status" value="1"/>
</dbReference>
<dbReference type="EC" id="5.3.1.6" evidence="5"/>
<proteinExistence type="inferred from homology"/>
<feature type="binding site" evidence="4">
    <location>
        <begin position="64"/>
        <end position="68"/>
    </location>
    <ligand>
        <name>D-ribulose 5-phosphate</name>
        <dbReference type="ChEBI" id="CHEBI:58121"/>
    </ligand>
</feature>
<protein>
    <submittedName>
        <fullName evidence="5">Ribose 5-phosphate isomerase B</fullName>
        <ecNumber evidence="5">5.3.1.6</ecNumber>
    </submittedName>
</protein>
<dbReference type="InterPro" id="IPR004785">
    <property type="entry name" value="RpiB"/>
</dbReference>